<evidence type="ECO:0000313" key="2">
    <source>
        <dbReference type="Proteomes" id="UP000321491"/>
    </source>
</evidence>
<proteinExistence type="predicted"/>
<dbReference type="Proteomes" id="UP000321491">
    <property type="component" value="Unassembled WGS sequence"/>
</dbReference>
<gene>
    <name evidence="1" type="ORF">CQU01_11740</name>
</gene>
<keyword evidence="2" id="KW-1185">Reference proteome</keyword>
<name>A0A511UWC6_9BACI</name>
<reference evidence="1 2" key="1">
    <citation type="submission" date="2019-07" db="EMBL/GenBank/DDBJ databases">
        <title>Whole genome shotgun sequence of Cerasibacillus quisquiliarum NBRC 102429.</title>
        <authorList>
            <person name="Hosoyama A."/>
            <person name="Uohara A."/>
            <person name="Ohji S."/>
            <person name="Ichikawa N."/>
        </authorList>
    </citation>
    <scope>NUCLEOTIDE SEQUENCE [LARGE SCALE GENOMIC DNA]</scope>
    <source>
        <strain evidence="1 2">NBRC 102429</strain>
    </source>
</reference>
<evidence type="ECO:0000313" key="1">
    <source>
        <dbReference type="EMBL" id="GEN30936.1"/>
    </source>
</evidence>
<protein>
    <submittedName>
        <fullName evidence="1">Uncharacterized protein</fullName>
    </submittedName>
</protein>
<dbReference type="AlphaFoldDB" id="A0A511UWC6"/>
<dbReference type="RefSeq" id="WP_146936680.1">
    <property type="nucleotide sequence ID" value="NZ_BJXW01000011.1"/>
</dbReference>
<comment type="caution">
    <text evidence="1">The sequence shown here is derived from an EMBL/GenBank/DDBJ whole genome shotgun (WGS) entry which is preliminary data.</text>
</comment>
<accession>A0A511UWC6</accession>
<dbReference type="EMBL" id="BJXW01000011">
    <property type="protein sequence ID" value="GEN30936.1"/>
    <property type="molecule type" value="Genomic_DNA"/>
</dbReference>
<organism evidence="1 2">
    <name type="scientific">Cerasibacillus quisquiliarum</name>
    <dbReference type="NCBI Taxonomy" id="227865"/>
    <lineage>
        <taxon>Bacteria</taxon>
        <taxon>Bacillati</taxon>
        <taxon>Bacillota</taxon>
        <taxon>Bacilli</taxon>
        <taxon>Bacillales</taxon>
        <taxon>Bacillaceae</taxon>
        <taxon>Cerasibacillus</taxon>
    </lineage>
</organism>
<sequence>MLTVTEDLATAIEHVKKNCRMTRLTRYLDGEGVPKHPLIKKVLSELTKEEVIQSIFYGYKIKG</sequence>